<dbReference type="GO" id="GO:0003677">
    <property type="term" value="F:DNA binding"/>
    <property type="evidence" value="ECO:0007669"/>
    <property type="project" value="UniProtKB-KW"/>
</dbReference>
<evidence type="ECO:0000256" key="3">
    <source>
        <dbReference type="ARBA" id="ARBA00023163"/>
    </source>
</evidence>
<dbReference type="InterPro" id="IPR050707">
    <property type="entry name" value="HTH_MetabolicPath_Reg"/>
</dbReference>
<dbReference type="SMART" id="SM00346">
    <property type="entry name" value="HTH_ICLR"/>
    <property type="match status" value="1"/>
</dbReference>
<dbReference type="Gene3D" id="1.10.10.10">
    <property type="entry name" value="Winged helix-like DNA-binding domain superfamily/Winged helix DNA-binding domain"/>
    <property type="match status" value="1"/>
</dbReference>
<dbReference type="InterPro" id="IPR036388">
    <property type="entry name" value="WH-like_DNA-bd_sf"/>
</dbReference>
<dbReference type="RefSeq" id="WP_178978231.1">
    <property type="nucleotide sequence ID" value="NZ_JABXYR010000001.1"/>
</dbReference>
<dbReference type="PANTHER" id="PTHR30136:SF24">
    <property type="entry name" value="HTH-TYPE TRANSCRIPTIONAL REPRESSOR ALLR"/>
    <property type="match status" value="1"/>
</dbReference>
<dbReference type="InterPro" id="IPR005471">
    <property type="entry name" value="Tscrpt_reg_IclR_N"/>
</dbReference>
<keyword evidence="1" id="KW-0805">Transcription regulation</keyword>
<comment type="function">
    <text evidence="4">May be an activator protein for the gylABX operon.</text>
</comment>
<dbReference type="PANTHER" id="PTHR30136">
    <property type="entry name" value="HELIX-TURN-HELIX TRANSCRIPTIONAL REGULATOR, ICLR FAMILY"/>
    <property type="match status" value="1"/>
</dbReference>
<comment type="caution">
    <text evidence="8">The sequence shown here is derived from an EMBL/GenBank/DDBJ whole genome shotgun (WGS) entry which is preliminary data.</text>
</comment>
<dbReference type="PROSITE" id="PS51077">
    <property type="entry name" value="HTH_ICLR"/>
    <property type="match status" value="1"/>
</dbReference>
<accession>A0A7Y8VQZ5</accession>
<dbReference type="FunFam" id="1.10.10.10:FF:000056">
    <property type="entry name" value="IclR family transcriptional regulator"/>
    <property type="match status" value="1"/>
</dbReference>
<dbReference type="InterPro" id="IPR014757">
    <property type="entry name" value="Tscrpt_reg_IclR_C"/>
</dbReference>
<feature type="domain" description="HTH iclR-type" evidence="6">
    <location>
        <begin position="15"/>
        <end position="77"/>
    </location>
</feature>
<organism evidence="8 9">
    <name type="scientific">Mogibacterium timidum</name>
    <dbReference type="NCBI Taxonomy" id="35519"/>
    <lineage>
        <taxon>Bacteria</taxon>
        <taxon>Bacillati</taxon>
        <taxon>Bacillota</taxon>
        <taxon>Clostridia</taxon>
        <taxon>Peptostreptococcales</taxon>
        <taxon>Anaerovoracaceae</taxon>
        <taxon>Mogibacterium</taxon>
    </lineage>
</organism>
<dbReference type="SUPFAM" id="SSF46785">
    <property type="entry name" value="Winged helix' DNA-binding domain"/>
    <property type="match status" value="1"/>
</dbReference>
<evidence type="ECO:0000313" key="8">
    <source>
        <dbReference type="EMBL" id="NWO22989.1"/>
    </source>
</evidence>
<dbReference type="PROSITE" id="PS51078">
    <property type="entry name" value="ICLR_ED"/>
    <property type="match status" value="1"/>
</dbReference>
<evidence type="ECO:0000313" key="9">
    <source>
        <dbReference type="Proteomes" id="UP000526307"/>
    </source>
</evidence>
<protein>
    <recommendedName>
        <fullName evidence="5">Glycerol operon regulatory protein</fullName>
    </recommendedName>
</protein>
<sequence>MSEHRVGNANQSVIINSVDRTIDIIEYLYLQDKGVSISQISKDLGLYKSTVYRTLATLQNRGYIEQNVSNEMYSLGPKIYALKGSEAPEQKLVEIILPYLKRLNDKYCDSVNLGVLDVDGEGMYRIRLLAECASKSVLGVKVDIESMSECYCASLGKCLLAFSDNVDLSVYEPSPMTKFTDSTITTVKELEKELEKIKKCGYACDDEEREVGLFCVGVPIFKNGKVVAAMSLAGPKFRIMDGEFQEKINFMKDLSAEITRELFVK</sequence>
<keyword evidence="9" id="KW-1185">Reference proteome</keyword>
<dbReference type="InterPro" id="IPR011991">
    <property type="entry name" value="ArsR-like_HTH"/>
</dbReference>
<keyword evidence="3" id="KW-0804">Transcription</keyword>
<dbReference type="InterPro" id="IPR036390">
    <property type="entry name" value="WH_DNA-bd_sf"/>
</dbReference>
<evidence type="ECO:0000256" key="4">
    <source>
        <dbReference type="ARBA" id="ARBA00058938"/>
    </source>
</evidence>
<dbReference type="Pfam" id="PF09339">
    <property type="entry name" value="HTH_IclR"/>
    <property type="match status" value="1"/>
</dbReference>
<dbReference type="Gene3D" id="3.30.450.40">
    <property type="match status" value="1"/>
</dbReference>
<dbReference type="Proteomes" id="UP000526307">
    <property type="component" value="Unassembled WGS sequence"/>
</dbReference>
<dbReference type="Pfam" id="PF01614">
    <property type="entry name" value="IclR_C"/>
    <property type="match status" value="1"/>
</dbReference>
<evidence type="ECO:0000256" key="2">
    <source>
        <dbReference type="ARBA" id="ARBA00023125"/>
    </source>
</evidence>
<evidence type="ECO:0000256" key="1">
    <source>
        <dbReference type="ARBA" id="ARBA00023015"/>
    </source>
</evidence>
<reference evidence="8 9" key="1">
    <citation type="submission" date="2020-06" db="EMBL/GenBank/DDBJ databases">
        <title>Mogibacterium timidum strain W9173 genomic sequence.</title>
        <authorList>
            <person name="Wade W.G."/>
            <person name="Johnston C.D."/>
            <person name="Chen T."/>
            <person name="Dewhirst F.E."/>
        </authorList>
    </citation>
    <scope>NUCLEOTIDE SEQUENCE [LARGE SCALE GENOMIC DNA]</scope>
    <source>
        <strain evidence="8 9">W9173</strain>
    </source>
</reference>
<dbReference type="GO" id="GO:0003700">
    <property type="term" value="F:DNA-binding transcription factor activity"/>
    <property type="evidence" value="ECO:0007669"/>
    <property type="project" value="TreeGrafter"/>
</dbReference>
<gene>
    <name evidence="8" type="ORF">HW270_02695</name>
</gene>
<name>A0A7Y8VQZ5_9FIRM</name>
<dbReference type="SUPFAM" id="SSF55781">
    <property type="entry name" value="GAF domain-like"/>
    <property type="match status" value="1"/>
</dbReference>
<dbReference type="EMBL" id="JABXYR010000001">
    <property type="protein sequence ID" value="NWO22989.1"/>
    <property type="molecule type" value="Genomic_DNA"/>
</dbReference>
<evidence type="ECO:0000259" key="7">
    <source>
        <dbReference type="PROSITE" id="PS51078"/>
    </source>
</evidence>
<evidence type="ECO:0000259" key="6">
    <source>
        <dbReference type="PROSITE" id="PS51077"/>
    </source>
</evidence>
<dbReference type="GO" id="GO:0045892">
    <property type="term" value="P:negative regulation of DNA-templated transcription"/>
    <property type="evidence" value="ECO:0007669"/>
    <property type="project" value="TreeGrafter"/>
</dbReference>
<dbReference type="CDD" id="cd00090">
    <property type="entry name" value="HTH_ARSR"/>
    <property type="match status" value="1"/>
</dbReference>
<dbReference type="AlphaFoldDB" id="A0A7Y8VQZ5"/>
<dbReference type="InterPro" id="IPR029016">
    <property type="entry name" value="GAF-like_dom_sf"/>
</dbReference>
<proteinExistence type="predicted"/>
<evidence type="ECO:0000256" key="5">
    <source>
        <dbReference type="ARBA" id="ARBA00070406"/>
    </source>
</evidence>
<feature type="domain" description="IclR-ED" evidence="7">
    <location>
        <begin position="78"/>
        <end position="264"/>
    </location>
</feature>
<keyword evidence="2" id="KW-0238">DNA-binding</keyword>